<dbReference type="AlphaFoldDB" id="M1J4F3"/>
<keyword evidence="1" id="KW-0812">Transmembrane</keyword>
<keyword evidence="1" id="KW-0472">Membrane</keyword>
<name>M1J4F3_9CREN</name>
<protein>
    <submittedName>
        <fullName evidence="2">Uncharacterized protein</fullName>
    </submittedName>
</protein>
<dbReference type="EMBL" id="CP002818">
    <property type="protein sequence ID" value="AGE74324.1"/>
    <property type="molecule type" value="Genomic_DNA"/>
</dbReference>
<dbReference type="HOGENOM" id="CLU_3131016_0_0_2"/>
<proteinExistence type="predicted"/>
<gene>
    <name evidence="2" type="ORF">SacRon12I_10540</name>
</gene>
<feature type="transmembrane region" description="Helical" evidence="1">
    <location>
        <begin position="13"/>
        <end position="32"/>
    </location>
</feature>
<reference evidence="2 3" key="1">
    <citation type="journal article" date="2012" name="ISME J.">
        <title>Genomic evidence of rapid, global-scale gene flow in a Sulfolobus species.</title>
        <authorList>
            <person name="Mao D."/>
            <person name="Grogan D."/>
        </authorList>
    </citation>
    <scope>NUCLEOTIDE SEQUENCE [LARGE SCALE GENOMIC DNA]</scope>
    <source>
        <strain evidence="2 3">Ron12/I</strain>
    </source>
</reference>
<sequence length="49" mass="5932">MNNLAYSKLPRQVWTYVDFLWIINVFLIKELLHIMSLKPNKPYVIIQNI</sequence>
<evidence type="ECO:0000256" key="1">
    <source>
        <dbReference type="SAM" id="Phobius"/>
    </source>
</evidence>
<dbReference type="Proteomes" id="UP000011280">
    <property type="component" value="Chromosome"/>
</dbReference>
<evidence type="ECO:0000313" key="3">
    <source>
        <dbReference type="Proteomes" id="UP000011280"/>
    </source>
</evidence>
<keyword evidence="1" id="KW-1133">Transmembrane helix</keyword>
<organism evidence="3">
    <name type="scientific">Sulfolobus acidocaldarius Ron12/I</name>
    <dbReference type="NCBI Taxonomy" id="1028567"/>
    <lineage>
        <taxon>Archaea</taxon>
        <taxon>Thermoproteota</taxon>
        <taxon>Thermoprotei</taxon>
        <taxon>Sulfolobales</taxon>
        <taxon>Sulfolobaceae</taxon>
        <taxon>Sulfolobus</taxon>
    </lineage>
</organism>
<accession>M1J4F3</accession>
<evidence type="ECO:0000313" key="2">
    <source>
        <dbReference type="EMBL" id="AGE74324.1"/>
    </source>
</evidence>
<dbReference type="KEGG" id="sacr:SacRon12I_10540"/>